<evidence type="ECO:0000313" key="3">
    <source>
        <dbReference type="RefSeq" id="XP_072858360.1"/>
    </source>
</evidence>
<keyword evidence="2" id="KW-1185">Reference proteome</keyword>
<protein>
    <submittedName>
        <fullName evidence="3 4">Meiosis 1 arrest protein</fullName>
    </submittedName>
</protein>
<feature type="compositionally biased region" description="Low complexity" evidence="1">
    <location>
        <begin position="9"/>
        <end position="20"/>
    </location>
</feature>
<feature type="region of interest" description="Disordered" evidence="1">
    <location>
        <begin position="473"/>
        <end position="504"/>
    </location>
</feature>
<dbReference type="RefSeq" id="XP_072858360.1">
    <property type="nucleotide sequence ID" value="XM_073002259.1"/>
</dbReference>
<feature type="region of interest" description="Disordered" evidence="1">
    <location>
        <begin position="193"/>
        <end position="212"/>
    </location>
</feature>
<evidence type="ECO:0000313" key="4">
    <source>
        <dbReference type="RefSeq" id="XP_072858361.1"/>
    </source>
</evidence>
<proteinExistence type="predicted"/>
<gene>
    <name evidence="3 4" type="primary">M1AP</name>
</gene>
<dbReference type="RefSeq" id="XP_072858361.1">
    <property type="nucleotide sequence ID" value="XM_073002260.1"/>
</dbReference>
<evidence type="ECO:0000256" key="1">
    <source>
        <dbReference type="SAM" id="MobiDB-lite"/>
    </source>
</evidence>
<dbReference type="PANTHER" id="PTHR28642">
    <property type="entry name" value="MEIOSIS 1 ARREST PROTEIN"/>
    <property type="match status" value="1"/>
</dbReference>
<dbReference type="InterPro" id="IPR033587">
    <property type="entry name" value="M1AP"/>
</dbReference>
<organism evidence="2 4">
    <name type="scientific">Pogona vitticeps</name>
    <name type="common">central bearded dragon</name>
    <dbReference type="NCBI Taxonomy" id="103695"/>
    <lineage>
        <taxon>Eukaryota</taxon>
        <taxon>Metazoa</taxon>
        <taxon>Chordata</taxon>
        <taxon>Craniata</taxon>
        <taxon>Vertebrata</taxon>
        <taxon>Euteleostomi</taxon>
        <taxon>Lepidosauria</taxon>
        <taxon>Squamata</taxon>
        <taxon>Bifurcata</taxon>
        <taxon>Unidentata</taxon>
        <taxon>Episquamata</taxon>
        <taxon>Toxicofera</taxon>
        <taxon>Iguania</taxon>
        <taxon>Acrodonta</taxon>
        <taxon>Agamidae</taxon>
        <taxon>Amphibolurinae</taxon>
        <taxon>Pogona</taxon>
    </lineage>
</organism>
<reference evidence="3 4" key="1">
    <citation type="submission" date="2025-05" db="UniProtKB">
        <authorList>
            <consortium name="RefSeq"/>
        </authorList>
    </citation>
    <scope>IDENTIFICATION</scope>
</reference>
<evidence type="ECO:0000313" key="2">
    <source>
        <dbReference type="Proteomes" id="UP001652642"/>
    </source>
</evidence>
<accession>A0ABM5GL72</accession>
<feature type="region of interest" description="Disordered" evidence="1">
    <location>
        <begin position="518"/>
        <end position="540"/>
    </location>
</feature>
<feature type="compositionally biased region" description="Acidic residues" evidence="1">
    <location>
        <begin position="531"/>
        <end position="540"/>
    </location>
</feature>
<feature type="region of interest" description="Disordered" evidence="1">
    <location>
        <begin position="1"/>
        <end position="20"/>
    </location>
</feature>
<feature type="compositionally biased region" description="Low complexity" evidence="1">
    <location>
        <begin position="203"/>
        <end position="212"/>
    </location>
</feature>
<sequence>MSSRRWGEAGAAPSKAPQAAVAINSPQPPRILVVDIHPPHWAHTCPKLCEALENVFSLACSLAGPPRIPLFSLYVTQSQQECLLPFLPVRGGFARLQSCIAELQALPTEGMFRQPKENTVAQAVQDGLQQFKQYTGCGMAGASLSNNATEITVLTSQCGPDVARQLETGLQNVDLVHLRQLQVVEISKARFQEPPEAGGGAGQPLSISSSSSESGTVLGTDIALQTVENDTVALEMLFKAWFQDHSSDQEHLHLLLPAPGTLSCPATPGGNLACVKCDFQERILHPWLLLLGGRHGSAEEASRGAVQGGFWAAPTQLLAPRKLRVLRALKATGLCSSLLFGPSVIVLPTSCWQLNWDELEANQQHFQALCRCLWARGWLLLAKYEETLGGPGPGWNPLDSSLQVLLPSESGSLLLRSVVARELLLPCSFPAAPAAPLEAETHRMESILDGLEVEAAYNPLGMASHLYRGLRRGLARPPASRPPRPTERHLPRQQGIRGHGSKARATVAPLRMVISPTHTPSESVLSLFSSPEDEFQETSK</sequence>
<dbReference type="PANTHER" id="PTHR28642:SF1">
    <property type="entry name" value="MEIOSIS 1 ARREST PROTEIN"/>
    <property type="match status" value="1"/>
</dbReference>
<dbReference type="GeneID" id="110079829"/>
<name>A0ABM5GL72_9SAUR</name>
<feature type="compositionally biased region" description="Polar residues" evidence="1">
    <location>
        <begin position="518"/>
        <end position="529"/>
    </location>
</feature>
<dbReference type="Proteomes" id="UP001652642">
    <property type="component" value="Chromosome 5"/>
</dbReference>